<evidence type="ECO:0000313" key="2">
    <source>
        <dbReference type="Proteomes" id="UP000039865"/>
    </source>
</evidence>
<gene>
    <name evidence="1" type="primary">Contig1984.g2145</name>
    <name evidence="1" type="ORF">STYLEM_14639</name>
</gene>
<keyword evidence="2" id="KW-1185">Reference proteome</keyword>
<accession>A0A078ATJ7</accession>
<protein>
    <submittedName>
        <fullName evidence="1">Uncharacterized protein</fullName>
    </submittedName>
</protein>
<evidence type="ECO:0000313" key="1">
    <source>
        <dbReference type="EMBL" id="CDW85559.1"/>
    </source>
</evidence>
<dbReference type="EMBL" id="CCKQ01013848">
    <property type="protein sequence ID" value="CDW85559.1"/>
    <property type="molecule type" value="Genomic_DNA"/>
</dbReference>
<proteinExistence type="predicted"/>
<sequence>MMQKQNSNDHTQVQWSTQSTKLKLDQGFKFLIHNFRKALFIAFQKSGLSNGYHHFVDNWLAQSKAFLQGRGIIQPTERQICALSVLLYPTLGATIKTIQIPGSILQNGKKQMKTIFIEKDRIFNQVLGEEGMQIYKHIFDKNSTETLDKFFKDDFIRILWPLFIQYSEFKFLFKEKSESEKPTQKTKAIKKGHKIEKFPKSRSQILNDLKPTLQHISWVLIHEYKLAVPALWLEKFPPANMKNKDDQKAKIQ</sequence>
<name>A0A078ATJ7_STYLE</name>
<dbReference type="Proteomes" id="UP000039865">
    <property type="component" value="Unassembled WGS sequence"/>
</dbReference>
<organism evidence="1 2">
    <name type="scientific">Stylonychia lemnae</name>
    <name type="common">Ciliate</name>
    <dbReference type="NCBI Taxonomy" id="5949"/>
    <lineage>
        <taxon>Eukaryota</taxon>
        <taxon>Sar</taxon>
        <taxon>Alveolata</taxon>
        <taxon>Ciliophora</taxon>
        <taxon>Intramacronucleata</taxon>
        <taxon>Spirotrichea</taxon>
        <taxon>Stichotrichia</taxon>
        <taxon>Sporadotrichida</taxon>
        <taxon>Oxytrichidae</taxon>
        <taxon>Stylonychinae</taxon>
        <taxon>Stylonychia</taxon>
    </lineage>
</organism>
<dbReference type="AlphaFoldDB" id="A0A078ATJ7"/>
<dbReference type="InParanoid" id="A0A078ATJ7"/>
<reference evidence="1 2" key="1">
    <citation type="submission" date="2014-06" db="EMBL/GenBank/DDBJ databases">
        <authorList>
            <person name="Swart Estienne"/>
        </authorList>
    </citation>
    <scope>NUCLEOTIDE SEQUENCE [LARGE SCALE GENOMIC DNA]</scope>
    <source>
        <strain evidence="1 2">130c</strain>
    </source>
</reference>